<proteinExistence type="inferred from homology"/>
<organism evidence="10 11">
    <name type="scientific">Coemansia thaxteri</name>
    <dbReference type="NCBI Taxonomy" id="2663907"/>
    <lineage>
        <taxon>Eukaryota</taxon>
        <taxon>Fungi</taxon>
        <taxon>Fungi incertae sedis</taxon>
        <taxon>Zoopagomycota</taxon>
        <taxon>Kickxellomycotina</taxon>
        <taxon>Kickxellomycetes</taxon>
        <taxon>Kickxellales</taxon>
        <taxon>Kickxellaceae</taxon>
        <taxon>Coemansia</taxon>
    </lineage>
</organism>
<evidence type="ECO:0000313" key="11">
    <source>
        <dbReference type="Proteomes" id="UP001150907"/>
    </source>
</evidence>
<dbReference type="FunFam" id="3.40.50.620:FF:000036">
    <property type="entry name" value="Glutamine-dependent NAD(+) synthetase"/>
    <property type="match status" value="1"/>
</dbReference>
<dbReference type="Pfam" id="PF00795">
    <property type="entry name" value="CN_hydrolase"/>
    <property type="match status" value="1"/>
</dbReference>
<evidence type="ECO:0000256" key="4">
    <source>
        <dbReference type="ARBA" id="ARBA00022741"/>
    </source>
</evidence>
<gene>
    <name evidence="10" type="primary">QNS1</name>
    <name evidence="10" type="ORF">H4R26_004845</name>
</gene>
<dbReference type="InterPro" id="IPR022310">
    <property type="entry name" value="NAD/GMP_synthase"/>
</dbReference>
<comment type="similarity">
    <text evidence="2 8">In the C-terminal section; belongs to the NAD synthetase family.</text>
</comment>
<dbReference type="SUPFAM" id="SSF52402">
    <property type="entry name" value="Adenine nucleotide alpha hydrolases-like"/>
    <property type="match status" value="1"/>
</dbReference>
<keyword evidence="5 8" id="KW-0067">ATP-binding</keyword>
<dbReference type="GO" id="GO:0005737">
    <property type="term" value="C:cytoplasm"/>
    <property type="evidence" value="ECO:0007669"/>
    <property type="project" value="InterPro"/>
</dbReference>
<evidence type="ECO:0000256" key="8">
    <source>
        <dbReference type="PIRNR" id="PIRNR006630"/>
    </source>
</evidence>
<evidence type="ECO:0000256" key="7">
    <source>
        <dbReference type="ARBA" id="ARBA00052340"/>
    </source>
</evidence>
<dbReference type="AlphaFoldDB" id="A0A9W8BE33"/>
<dbReference type="Pfam" id="PF02540">
    <property type="entry name" value="NAD_synthase"/>
    <property type="match status" value="1"/>
</dbReference>
<evidence type="ECO:0000256" key="3">
    <source>
        <dbReference type="ARBA" id="ARBA00022598"/>
    </source>
</evidence>
<evidence type="ECO:0000256" key="2">
    <source>
        <dbReference type="ARBA" id="ARBA00007145"/>
    </source>
</evidence>
<dbReference type="Proteomes" id="UP001150907">
    <property type="component" value="Unassembled WGS sequence"/>
</dbReference>
<name>A0A9W8BE33_9FUNG</name>
<comment type="pathway">
    <text evidence="1 8">Cofactor biosynthesis; NAD(+) biosynthesis; NAD(+) from deamido-NAD(+) (L-Gln route): step 1/1.</text>
</comment>
<dbReference type="InterPro" id="IPR036526">
    <property type="entry name" value="C-N_Hydrolase_sf"/>
</dbReference>
<protein>
    <recommendedName>
        <fullName evidence="8">Glutamine-dependent NAD(+) synthetase</fullName>
        <ecNumber evidence="8">6.3.5.1</ecNumber>
    </recommendedName>
    <alternativeName>
        <fullName evidence="8">NAD(+) synthase [glutamine-hydrolyzing]</fullName>
    </alternativeName>
</protein>
<dbReference type="PROSITE" id="PS50263">
    <property type="entry name" value="CN_HYDROLASE"/>
    <property type="match status" value="1"/>
</dbReference>
<dbReference type="SUPFAM" id="SSF56317">
    <property type="entry name" value="Carbon-nitrogen hydrolase"/>
    <property type="match status" value="1"/>
</dbReference>
<dbReference type="PIRSF" id="PIRSF006630">
    <property type="entry name" value="NADS_GAT"/>
    <property type="match status" value="1"/>
</dbReference>
<comment type="caution">
    <text evidence="10">The sequence shown here is derived from an EMBL/GenBank/DDBJ whole genome shotgun (WGS) entry which is preliminary data.</text>
</comment>
<evidence type="ECO:0000259" key="9">
    <source>
        <dbReference type="PROSITE" id="PS50263"/>
    </source>
</evidence>
<dbReference type="GO" id="GO:0004359">
    <property type="term" value="F:glutaminase activity"/>
    <property type="evidence" value="ECO:0007669"/>
    <property type="project" value="InterPro"/>
</dbReference>
<dbReference type="GO" id="GO:0003952">
    <property type="term" value="F:NAD+ synthase (glutamine-hydrolyzing) activity"/>
    <property type="evidence" value="ECO:0007669"/>
    <property type="project" value="UniProtKB-UniRule"/>
</dbReference>
<evidence type="ECO:0000256" key="5">
    <source>
        <dbReference type="ARBA" id="ARBA00022840"/>
    </source>
</evidence>
<keyword evidence="6 8" id="KW-0520">NAD</keyword>
<dbReference type="InterPro" id="IPR014729">
    <property type="entry name" value="Rossmann-like_a/b/a_fold"/>
</dbReference>
<dbReference type="GO" id="GO:0005524">
    <property type="term" value="F:ATP binding"/>
    <property type="evidence" value="ECO:0007669"/>
    <property type="project" value="UniProtKB-UniRule"/>
</dbReference>
<dbReference type="HAMAP" id="MF_02090">
    <property type="entry name" value="NadE_glutamine_dep"/>
    <property type="match status" value="1"/>
</dbReference>
<dbReference type="EC" id="6.3.5.1" evidence="8"/>
<keyword evidence="4 8" id="KW-0547">Nucleotide-binding</keyword>
<reference evidence="10" key="1">
    <citation type="submission" date="2022-07" db="EMBL/GenBank/DDBJ databases">
        <title>Phylogenomic reconstructions and comparative analyses of Kickxellomycotina fungi.</title>
        <authorList>
            <person name="Reynolds N.K."/>
            <person name="Stajich J.E."/>
            <person name="Barry K."/>
            <person name="Grigoriev I.V."/>
            <person name="Crous P."/>
            <person name="Smith M.E."/>
        </authorList>
    </citation>
    <scope>NUCLEOTIDE SEQUENCE</scope>
    <source>
        <strain evidence="10">IMI 214461</strain>
    </source>
</reference>
<dbReference type="InterPro" id="IPR014445">
    <property type="entry name" value="Gln-dep_NAD_synthase"/>
</dbReference>
<keyword evidence="11" id="KW-1185">Reference proteome</keyword>
<comment type="catalytic activity">
    <reaction evidence="7 8">
        <text>deamido-NAD(+) + L-glutamine + ATP + H2O = L-glutamate + AMP + diphosphate + NAD(+) + H(+)</text>
        <dbReference type="Rhea" id="RHEA:24384"/>
        <dbReference type="ChEBI" id="CHEBI:15377"/>
        <dbReference type="ChEBI" id="CHEBI:15378"/>
        <dbReference type="ChEBI" id="CHEBI:29985"/>
        <dbReference type="ChEBI" id="CHEBI:30616"/>
        <dbReference type="ChEBI" id="CHEBI:33019"/>
        <dbReference type="ChEBI" id="CHEBI:57540"/>
        <dbReference type="ChEBI" id="CHEBI:58359"/>
        <dbReference type="ChEBI" id="CHEBI:58437"/>
        <dbReference type="ChEBI" id="CHEBI:456215"/>
        <dbReference type="EC" id="6.3.5.1"/>
    </reaction>
</comment>
<dbReference type="CDD" id="cd00553">
    <property type="entry name" value="NAD_synthase"/>
    <property type="match status" value="1"/>
</dbReference>
<dbReference type="PANTHER" id="PTHR23090:SF9">
    <property type="entry name" value="GLUTAMINE-DEPENDENT NAD(+) SYNTHETASE"/>
    <property type="match status" value="1"/>
</dbReference>
<sequence>MPHFVTLAACVLNQWALDFDGNYARIRESIVRAKACGARLRVGPELEIPGYGCQDHFLESDTRQHSWEVLARLLRDPALHGILIDTGMPVLHRSTQYNCRVLILDGAILLIRPKMHLANDGNYRELRWFAGWTRPASIEDHVLPQIVADVAGQRVAAFGDALVDALDACVGVELCEELFTPQSPHVAMALDGAEIIINSSASHHELRKLQRRVDLIREATLKCGGIYVYANQQGCDGDRVYYDGSAMVLANGRVLAMARQFSLADVDVVLATADLDAVRAFRAAASSRSLQAAAESASRFPRVAAAIALATPCALGTCAPSRPIAVRLLAPAEEIGLGPACWLWDYVRRAGLGGFFLPLSGGIDSCATAVIVHSMCRLVVAAAPDDARVLADVRRITGLADYVPRSARELAARIFCTAYMGSANSTPATRDRARRLAHAIGSHHIDLDMDAVVAAVVALFARVTGRTPQYAVHGGSAAENLALQNIQARLRMLLAYLFAALVPWVRGTPKALLVLGAANADESLRGYFTKYDCSSADLNPIGSISKADLRMFIDYARVHMQLDILSEFLAAMPSAELVPAAEGGRLQSDEEEMGMTYDELSVFGRLRKIEKCGPYSMFIHLLHLWHFDADVGLSPQAVAEKVKRFFFYYSINRHKMTTITPAYHADNYSPDDNRFDLRQFLYNSAWSWQFRAIDSAVEQMAVSHTIS</sequence>
<evidence type="ECO:0000256" key="1">
    <source>
        <dbReference type="ARBA" id="ARBA00005188"/>
    </source>
</evidence>
<dbReference type="OrthoDB" id="2020662at2759"/>
<accession>A0A9W8BE33</accession>
<feature type="domain" description="CN hydrolase" evidence="9">
    <location>
        <begin position="5"/>
        <end position="275"/>
    </location>
</feature>
<dbReference type="NCBIfam" id="TIGR00552">
    <property type="entry name" value="nadE"/>
    <property type="match status" value="1"/>
</dbReference>
<dbReference type="Gene3D" id="3.60.110.10">
    <property type="entry name" value="Carbon-nitrogen hydrolase"/>
    <property type="match status" value="1"/>
</dbReference>
<keyword evidence="3 8" id="KW-0436">Ligase</keyword>
<dbReference type="Gene3D" id="3.40.50.620">
    <property type="entry name" value="HUPs"/>
    <property type="match status" value="1"/>
</dbReference>
<dbReference type="EMBL" id="JANBQF010000610">
    <property type="protein sequence ID" value="KAJ1999947.1"/>
    <property type="molecule type" value="Genomic_DNA"/>
</dbReference>
<dbReference type="FunFam" id="3.60.110.10:FF:000003">
    <property type="entry name" value="Glutamine-dependent NAD(+) synthetase"/>
    <property type="match status" value="1"/>
</dbReference>
<dbReference type="GO" id="GO:0009435">
    <property type="term" value="P:NAD+ biosynthetic process"/>
    <property type="evidence" value="ECO:0007669"/>
    <property type="project" value="UniProtKB-UniRule"/>
</dbReference>
<dbReference type="PANTHER" id="PTHR23090">
    <property type="entry name" value="NH 3 /GLUTAMINE-DEPENDENT NAD + SYNTHETASE"/>
    <property type="match status" value="1"/>
</dbReference>
<dbReference type="CDD" id="cd07570">
    <property type="entry name" value="GAT_Gln-NAD-synth"/>
    <property type="match status" value="1"/>
</dbReference>
<dbReference type="InterPro" id="IPR003010">
    <property type="entry name" value="C-N_Hydrolase"/>
</dbReference>
<evidence type="ECO:0000256" key="6">
    <source>
        <dbReference type="ARBA" id="ARBA00023027"/>
    </source>
</evidence>
<dbReference type="InterPro" id="IPR003694">
    <property type="entry name" value="NAD_synthase"/>
</dbReference>
<evidence type="ECO:0000313" key="10">
    <source>
        <dbReference type="EMBL" id="KAJ1999947.1"/>
    </source>
</evidence>